<dbReference type="OrthoDB" id="5363267at2"/>
<feature type="signal peptide" evidence="1">
    <location>
        <begin position="1"/>
        <end position="21"/>
    </location>
</feature>
<evidence type="ECO:0008006" key="4">
    <source>
        <dbReference type="Google" id="ProtNLM"/>
    </source>
</evidence>
<name>A0A1T4VQK2_9BACT</name>
<keyword evidence="1" id="KW-0732">Signal</keyword>
<dbReference type="Proteomes" id="UP000189733">
    <property type="component" value="Unassembled WGS sequence"/>
</dbReference>
<organism evidence="2 3">
    <name type="scientific">Desulfobaculum bizertense DSM 18034</name>
    <dbReference type="NCBI Taxonomy" id="1121442"/>
    <lineage>
        <taxon>Bacteria</taxon>
        <taxon>Pseudomonadati</taxon>
        <taxon>Thermodesulfobacteriota</taxon>
        <taxon>Desulfovibrionia</taxon>
        <taxon>Desulfovibrionales</taxon>
        <taxon>Desulfovibrionaceae</taxon>
        <taxon>Desulfobaculum</taxon>
    </lineage>
</organism>
<evidence type="ECO:0000256" key="1">
    <source>
        <dbReference type="SAM" id="SignalP"/>
    </source>
</evidence>
<protein>
    <recommendedName>
        <fullName evidence="4">SGNH hydrolase-like domain-containing protein, acetyltransferase AlgX</fullName>
    </recommendedName>
</protein>
<dbReference type="RefSeq" id="WP_078684091.1">
    <property type="nucleotide sequence ID" value="NZ_FUYA01000002.1"/>
</dbReference>
<accession>A0A1T4VQK2</accession>
<dbReference type="EMBL" id="FUYA01000002">
    <property type="protein sequence ID" value="SKA67199.1"/>
    <property type="molecule type" value="Genomic_DNA"/>
</dbReference>
<evidence type="ECO:0000313" key="2">
    <source>
        <dbReference type="EMBL" id="SKA67199.1"/>
    </source>
</evidence>
<keyword evidence="3" id="KW-1185">Reference proteome</keyword>
<gene>
    <name evidence="2" type="ORF">SAMN02745702_00781</name>
</gene>
<proteinExistence type="predicted"/>
<dbReference type="AlphaFoldDB" id="A0A1T4VQK2"/>
<evidence type="ECO:0000313" key="3">
    <source>
        <dbReference type="Proteomes" id="UP000189733"/>
    </source>
</evidence>
<feature type="chain" id="PRO_5012978888" description="SGNH hydrolase-like domain-containing protein, acetyltransferase AlgX" evidence="1">
    <location>
        <begin position="22"/>
        <end position="394"/>
    </location>
</feature>
<reference evidence="2 3" key="1">
    <citation type="submission" date="2017-02" db="EMBL/GenBank/DDBJ databases">
        <authorList>
            <person name="Peterson S.W."/>
        </authorList>
    </citation>
    <scope>NUCLEOTIDE SEQUENCE [LARGE SCALE GENOMIC DNA]</scope>
    <source>
        <strain evidence="2 3">DSM 18034</strain>
    </source>
</reference>
<dbReference type="STRING" id="1121442.SAMN02745702_00781"/>
<sequence length="394" mass="46100">MFKKHVLFIMAGIIFPFMALLAVNATVDPLQIYHPQYFAKERFWNNQRYQNAAKLKHFIHKADAVLIGNSIADCSSPRNISKQMNWNQTLKLTVDGGQISEQSFMLTEALKHPNIKHVFWGLRTQIFNKERADVWHRSQVIPFYLYDRSPFNDLPYLASLTTLKNSWATITAPKQEKHGWKTTSLNWLNYWMTPSKGSRCARFPFDKHSAKLRRLAQKSHTFLSTTTFPKGRKIRLRKLPSIEKHIVHTVERHPDVDFTIFIAPESYLRLQSRGHAFPDYLRAQKTLVMALKDLPNVHIYGFEDNSRLCGNLYNFCDQTHYHSGVNQWMLDKIAQGKGQLTPGNIDRYLQRVFANTIAYTPHWDASRVIPMLKKKERRAFYREVRKREAHAPKS</sequence>